<dbReference type="STRING" id="40998.A0A2P7YF61"/>
<dbReference type="PANTHER" id="PTHR47534:SF3">
    <property type="entry name" value="ALCOHOL DEHYDROGENASE-LIKE C-TERMINAL DOMAIN-CONTAINING PROTEIN"/>
    <property type="match status" value="1"/>
</dbReference>
<dbReference type="SUPFAM" id="SSF51735">
    <property type="entry name" value="NAD(P)-binding Rossmann-fold domains"/>
    <property type="match status" value="1"/>
</dbReference>
<evidence type="ECO:0000313" key="3">
    <source>
        <dbReference type="Proteomes" id="UP000243723"/>
    </source>
</evidence>
<dbReference type="Proteomes" id="UP000243723">
    <property type="component" value="Unassembled WGS sequence"/>
</dbReference>
<organism evidence="2 3">
    <name type="scientific">Elsinoe australis</name>
    <dbReference type="NCBI Taxonomy" id="40998"/>
    <lineage>
        <taxon>Eukaryota</taxon>
        <taxon>Fungi</taxon>
        <taxon>Dikarya</taxon>
        <taxon>Ascomycota</taxon>
        <taxon>Pezizomycotina</taxon>
        <taxon>Dothideomycetes</taxon>
        <taxon>Dothideomycetidae</taxon>
        <taxon>Myriangiales</taxon>
        <taxon>Elsinoaceae</taxon>
        <taxon>Elsinoe</taxon>
    </lineage>
</organism>
<dbReference type="InterPro" id="IPR052228">
    <property type="entry name" value="Sec_Metab_Biosynth_Oxidored"/>
</dbReference>
<reference evidence="2 3" key="1">
    <citation type="submission" date="2017-05" db="EMBL/GenBank/DDBJ databases">
        <title>Draft genome sequence of Elsinoe australis.</title>
        <authorList>
            <person name="Cheng Q."/>
        </authorList>
    </citation>
    <scope>NUCLEOTIDE SEQUENCE [LARGE SCALE GENOMIC DNA]</scope>
    <source>
        <strain evidence="2 3">NL1</strain>
    </source>
</reference>
<name>A0A2P7YF61_9PEZI</name>
<evidence type="ECO:0008006" key="4">
    <source>
        <dbReference type="Google" id="ProtNLM"/>
    </source>
</evidence>
<evidence type="ECO:0000256" key="1">
    <source>
        <dbReference type="ARBA" id="ARBA00023002"/>
    </source>
</evidence>
<dbReference type="OrthoDB" id="2898509at2759"/>
<accession>A0A2P7YF61</accession>
<dbReference type="AlphaFoldDB" id="A0A2P7YF61"/>
<proteinExistence type="predicted"/>
<gene>
    <name evidence="2" type="ORF">B9Z65_8910</name>
</gene>
<keyword evidence="1" id="KW-0560">Oxidoreductase</keyword>
<dbReference type="PANTHER" id="PTHR47534">
    <property type="entry name" value="YALI0E05731P"/>
    <property type="match status" value="1"/>
</dbReference>
<dbReference type="EMBL" id="NHZQ01000447">
    <property type="protein sequence ID" value="PSK34584.1"/>
    <property type="molecule type" value="Genomic_DNA"/>
</dbReference>
<protein>
    <recommendedName>
        <fullName evidence="4">NAD(P)-binding protein</fullName>
    </recommendedName>
</protein>
<evidence type="ECO:0000313" key="2">
    <source>
        <dbReference type="EMBL" id="PSK34584.1"/>
    </source>
</evidence>
<comment type="caution">
    <text evidence="2">The sequence shown here is derived from an EMBL/GenBank/DDBJ whole genome shotgun (WGS) entry which is preliminary data.</text>
</comment>
<dbReference type="GO" id="GO:0016491">
    <property type="term" value="F:oxidoreductase activity"/>
    <property type="evidence" value="ECO:0007669"/>
    <property type="project" value="UniProtKB-KW"/>
</dbReference>
<dbReference type="InterPro" id="IPR036291">
    <property type="entry name" value="NAD(P)-bd_dom_sf"/>
</dbReference>
<sequence>MPNLKLIRQAVAKLLDGPPLVVVLSGGTTGIGSYVADSLGKTFSKHGQKLRVYIVGRNASRAEEVIARNRSVSPGSDWRFIQVKDLALISDVDRACEEISRQESTQPFAGGPSRVDLLYMSHCYPILKEPSTTQEGLDAFLSTTYYSRIRFIMQLTLLLTASPLSGHAISIYAGSFEEGNKPGELPMGCPSPDTYGVSSVRKHTSFMKTFLFEDLAEKNAGRLRLTHIYPGLVDGPTFYSNEMPAWFRIIWTIMKPLLSW</sequence>
<keyword evidence="3" id="KW-1185">Reference proteome</keyword>
<dbReference type="Gene3D" id="3.40.50.720">
    <property type="entry name" value="NAD(P)-binding Rossmann-like Domain"/>
    <property type="match status" value="1"/>
</dbReference>